<dbReference type="SUPFAM" id="SSF51735">
    <property type="entry name" value="NAD(P)-binding Rossmann-fold domains"/>
    <property type="match status" value="1"/>
</dbReference>
<dbReference type="InterPro" id="IPR036291">
    <property type="entry name" value="NAD(P)-bd_dom_sf"/>
</dbReference>
<dbReference type="PROSITE" id="PS00059">
    <property type="entry name" value="ADH_ZINC"/>
    <property type="match status" value="1"/>
</dbReference>
<dbReference type="AlphaFoldDB" id="A0A0L6CL10"/>
<dbReference type="PANTHER" id="PTHR42813">
    <property type="entry name" value="ZINC-TYPE ALCOHOL DEHYDROGENASE-LIKE"/>
    <property type="match status" value="1"/>
</dbReference>
<dbReference type="EMBL" id="LAIR01000002">
    <property type="protein sequence ID" value="KNX38218.1"/>
    <property type="molecule type" value="Genomic_DNA"/>
</dbReference>
<dbReference type="InterPro" id="IPR013149">
    <property type="entry name" value="ADH-like_C"/>
</dbReference>
<evidence type="ECO:0000256" key="4">
    <source>
        <dbReference type="ARBA" id="ARBA00023002"/>
    </source>
</evidence>
<gene>
    <name evidence="7" type="ORF">VV01_15405</name>
</gene>
<evidence type="ECO:0000313" key="7">
    <source>
        <dbReference type="EMBL" id="KNX38218.1"/>
    </source>
</evidence>
<dbReference type="InterPro" id="IPR002328">
    <property type="entry name" value="ADH_Zn_CS"/>
</dbReference>
<dbReference type="Proteomes" id="UP000037397">
    <property type="component" value="Unassembled WGS sequence"/>
</dbReference>
<name>A0A0L6CL10_9MICO</name>
<proteinExistence type="inferred from homology"/>
<evidence type="ECO:0000259" key="6">
    <source>
        <dbReference type="SMART" id="SM00829"/>
    </source>
</evidence>
<dbReference type="Pfam" id="PF00107">
    <property type="entry name" value="ADH_zinc_N"/>
    <property type="match status" value="1"/>
</dbReference>
<dbReference type="STRING" id="1631356.VV01_15405"/>
<evidence type="ECO:0000256" key="2">
    <source>
        <dbReference type="ARBA" id="ARBA00022723"/>
    </source>
</evidence>
<comment type="similarity">
    <text evidence="5">Belongs to the zinc-containing alcohol dehydrogenase family.</text>
</comment>
<evidence type="ECO:0000313" key="8">
    <source>
        <dbReference type="Proteomes" id="UP000037397"/>
    </source>
</evidence>
<sequence>MKATLIHAPGDIRLEDVPDPTIIDQGDAVVRVVAACVCGSDLWPYRGENPVPEPRRIGHEFVGVVEEVGRDVRSLRVGDFVIAPFMYSDNTCPHCTAGIQSACVAGGFWGDHDREGRPLDGGQGELVRVPLADGTLVSLRDQPDEEHIPSLLALSDVMGTGWHAAVAAQVREGDTVVVVGDGAVGLCGVLAASRMGAGRVIAMSRHESRQRVAQSFGATDVVATRGAEGEHDVLDLTDGVGADAVLECVGTGQSMSTAIAVARAGATVGYVGAPHGVELPVRAMFNRNVGVAGGLAPARQYLPELRDDVLAGAISPGAVFDLDLPLAEVAEGYRAMDERRAIKTLLRP</sequence>
<keyword evidence="3 5" id="KW-0862">Zinc</keyword>
<dbReference type="GO" id="GO:0016491">
    <property type="term" value="F:oxidoreductase activity"/>
    <property type="evidence" value="ECO:0007669"/>
    <property type="project" value="UniProtKB-KW"/>
</dbReference>
<evidence type="ECO:0000256" key="5">
    <source>
        <dbReference type="RuleBase" id="RU361277"/>
    </source>
</evidence>
<comment type="caution">
    <text evidence="7">The sequence shown here is derived from an EMBL/GenBank/DDBJ whole genome shotgun (WGS) entry which is preliminary data.</text>
</comment>
<comment type="cofactor">
    <cofactor evidence="1 5">
        <name>Zn(2+)</name>
        <dbReference type="ChEBI" id="CHEBI:29105"/>
    </cofactor>
</comment>
<dbReference type="InterPro" id="IPR011032">
    <property type="entry name" value="GroES-like_sf"/>
</dbReference>
<dbReference type="InterPro" id="IPR013154">
    <property type="entry name" value="ADH-like_N"/>
</dbReference>
<dbReference type="SMART" id="SM00829">
    <property type="entry name" value="PKS_ER"/>
    <property type="match status" value="1"/>
</dbReference>
<dbReference type="Gene3D" id="3.90.180.10">
    <property type="entry name" value="Medium-chain alcohol dehydrogenases, catalytic domain"/>
    <property type="match status" value="1"/>
</dbReference>
<reference evidence="8" key="1">
    <citation type="submission" date="2015-03" db="EMBL/GenBank/DDBJ databases">
        <title>Luteipulveratus halotolerans sp. nov., a novel actinobacterium (Dermacoccaceae) from Sarawak, Malaysia.</title>
        <authorList>
            <person name="Juboi H."/>
            <person name="Basik A."/>
            <person name="Shamsul S.S."/>
            <person name="Arnold P."/>
            <person name="Schmitt E.K."/>
            <person name="Sanglier J.-J."/>
            <person name="Yeo T."/>
        </authorList>
    </citation>
    <scope>NUCLEOTIDE SEQUENCE [LARGE SCALE GENOMIC DNA]</scope>
    <source>
        <strain evidence="8">C296001</strain>
    </source>
</reference>
<keyword evidence="2 5" id="KW-0479">Metal-binding</keyword>
<dbReference type="SUPFAM" id="SSF50129">
    <property type="entry name" value="GroES-like"/>
    <property type="match status" value="1"/>
</dbReference>
<dbReference type="GO" id="GO:0008270">
    <property type="term" value="F:zinc ion binding"/>
    <property type="evidence" value="ECO:0007669"/>
    <property type="project" value="InterPro"/>
</dbReference>
<dbReference type="InterPro" id="IPR020843">
    <property type="entry name" value="ER"/>
</dbReference>
<dbReference type="PANTHER" id="PTHR42813:SF2">
    <property type="entry name" value="DEHYDROGENASE, ZINC-CONTAINING, PUTATIVE (AFU_ORTHOLOGUE AFUA_2G02810)-RELATED"/>
    <property type="match status" value="1"/>
</dbReference>
<evidence type="ECO:0000256" key="3">
    <source>
        <dbReference type="ARBA" id="ARBA00022833"/>
    </source>
</evidence>
<evidence type="ECO:0000256" key="1">
    <source>
        <dbReference type="ARBA" id="ARBA00001947"/>
    </source>
</evidence>
<dbReference type="RefSeq" id="WP_050670641.1">
    <property type="nucleotide sequence ID" value="NZ_LAIR01000002.1"/>
</dbReference>
<organism evidence="7 8">
    <name type="scientific">Luteipulveratus halotolerans</name>
    <dbReference type="NCBI Taxonomy" id="1631356"/>
    <lineage>
        <taxon>Bacteria</taxon>
        <taxon>Bacillati</taxon>
        <taxon>Actinomycetota</taxon>
        <taxon>Actinomycetes</taxon>
        <taxon>Micrococcales</taxon>
        <taxon>Dermacoccaceae</taxon>
        <taxon>Luteipulveratus</taxon>
    </lineage>
</organism>
<feature type="domain" description="Enoyl reductase (ER)" evidence="6">
    <location>
        <begin position="7"/>
        <end position="346"/>
    </location>
</feature>
<dbReference type="PATRIC" id="fig|1631356.3.peg.3054"/>
<accession>A0A0L6CL10</accession>
<keyword evidence="8" id="KW-1185">Reference proteome</keyword>
<protein>
    <submittedName>
        <fullName evidence="7">IMP dehydrogenase</fullName>
    </submittedName>
</protein>
<dbReference type="Pfam" id="PF08240">
    <property type="entry name" value="ADH_N"/>
    <property type="match status" value="1"/>
</dbReference>
<keyword evidence="4" id="KW-0560">Oxidoreductase</keyword>
<dbReference type="Gene3D" id="3.40.50.720">
    <property type="entry name" value="NAD(P)-binding Rossmann-like Domain"/>
    <property type="match status" value="1"/>
</dbReference>
<dbReference type="OrthoDB" id="241504at2"/>